<dbReference type="GeneID" id="92375840"/>
<dbReference type="InterPro" id="IPR053233">
    <property type="entry name" value="ABRA-related"/>
</dbReference>
<feature type="coiled-coil region" evidence="1">
    <location>
        <begin position="812"/>
        <end position="839"/>
    </location>
</feature>
<feature type="region of interest" description="Disordered" evidence="2">
    <location>
        <begin position="250"/>
        <end position="275"/>
    </location>
</feature>
<dbReference type="Proteomes" id="UP000195570">
    <property type="component" value="Unassembled WGS sequence"/>
</dbReference>
<dbReference type="InterPro" id="IPR036020">
    <property type="entry name" value="WW_dom_sf"/>
</dbReference>
<dbReference type="PANTHER" id="PTHR21715:SF3">
    <property type="entry name" value="WW DOMAIN-CONTAINING PROTEIN"/>
    <property type="match status" value="1"/>
</dbReference>
<organism evidence="4 5">
    <name type="scientific">Trypanosoma equiperdum</name>
    <dbReference type="NCBI Taxonomy" id="5694"/>
    <lineage>
        <taxon>Eukaryota</taxon>
        <taxon>Discoba</taxon>
        <taxon>Euglenozoa</taxon>
        <taxon>Kinetoplastea</taxon>
        <taxon>Metakinetoplastina</taxon>
        <taxon>Trypanosomatida</taxon>
        <taxon>Trypanosomatidae</taxon>
        <taxon>Trypanosoma</taxon>
    </lineage>
</organism>
<feature type="region of interest" description="Disordered" evidence="2">
    <location>
        <begin position="395"/>
        <end position="449"/>
    </location>
</feature>
<feature type="region of interest" description="Disordered" evidence="2">
    <location>
        <begin position="1132"/>
        <end position="1177"/>
    </location>
</feature>
<sequence>MAVIPKVGEVFRGEDGVISVVLPDTCDPDHEPTEEELHEYAEFIGIDVKEEKHLLWIAREGLQTPLPEEWKACRTGDEEPYYFNFRTGESSWDHPLDDMFRQKVDLERTKANASALISGSKHGSTNMKIRSASLSYSSASSSASSDDADSSAETAANLRRQGHVSRLEKGSGGNAHSINHVSAMTARPVPLTSTVDASSHSFSTQGSRDGALVGEAAGKLGALRTPAPVQRAKLDMSSLLEPGKGGLPSTAIGGGSGRGNSGKGNFAIGSKGKCPEGVRDMEASIRQRVDEENDARRRTMRIQQERQLAEERLRLEAEIRMVSAECEKELNAELQQANESEEQLQLEKSKMDAVLSAKQREYDEARKQVTALGLLLQREEAKLEGEMQRRIAEAKERISGSGDDKCKKAKEAAAAKLEKEKEERRKAHTKRLEEESKQLAANTQSTVGSLKKALEEKRLSAEKQLKAKLSEFSPAPPVSTAGESHPDIKEAQSSLELAVKRATAEAAATTSALRRRYENELEELKSEKKRALSTVKGKVTSKNEPVEDTMQNSTPHPSLEEEEKRLKEALEEKAARYVDETQRLLSFMRSELNGTNSTSLNTTEGDNITLSSGAELAEEQPNYDRTWKQLDEQHARTMDRIRSAHEQTLREKHLFDPRKSLDFAEKLKVLQRKWLAAHPKPKFSVGDSWSAREGTDTYESNSPQVDTKLLQERVDAAVKAATEEARCKHGNQLQAVQELLEKENRKVSEAHRAEKIKEMKALVNQYLEVCLAERSKEIDFSTASVGDPYKSNTTRTGNECHLQTSPQLPEGMVSLEEAQRREEEVHRQLQDRVKALQDATKLSQTELRRQQGLLHTKSLYSCQRPPIVPMPASPSVANDAFHTPRFPLNQKQPQSAFTTPMLNNTLSTIPSMYTTNGSEKPNATPYSFLLDICGGRQQKPVLKSQGGNLDGEHILRNTVEFACSSEQTGHDLEQRFQHARLLLLKKKDELLARRACMERSRTLWLRDMEKCTKTGERSHARLLRQIKVSLEEQARKLNQEVLEVRLAFASLRDSERKFRSAAGREEATNGRETAIMPNSLGGNNMSVNSTTAPLSKSSQHMIELLDGILTKAAKLESHVSPLPDKYKLMGSKSVEGKQHHSHARRSHSTTRHVSRAASAEGKSGGVARWLDEQQLAS</sequence>
<feature type="region of interest" description="Disordered" evidence="2">
    <location>
        <begin position="685"/>
        <end position="704"/>
    </location>
</feature>
<name>A0A1G4ID75_TRYEQ</name>
<dbReference type="RefSeq" id="XP_067081160.1">
    <property type="nucleotide sequence ID" value="XM_067225059.1"/>
</dbReference>
<dbReference type="Pfam" id="PF00397">
    <property type="entry name" value="WW"/>
    <property type="match status" value="1"/>
</dbReference>
<evidence type="ECO:0000259" key="3">
    <source>
        <dbReference type="PROSITE" id="PS50020"/>
    </source>
</evidence>
<dbReference type="PANTHER" id="PTHR21715">
    <property type="entry name" value="RH04127P"/>
    <property type="match status" value="1"/>
</dbReference>
<feature type="domain" description="WW" evidence="3">
    <location>
        <begin position="64"/>
        <end position="97"/>
    </location>
</feature>
<dbReference type="CDD" id="cd00201">
    <property type="entry name" value="WW"/>
    <property type="match status" value="1"/>
</dbReference>
<evidence type="ECO:0000256" key="2">
    <source>
        <dbReference type="SAM" id="MobiDB-lite"/>
    </source>
</evidence>
<feature type="compositionally biased region" description="Low complexity" evidence="2">
    <location>
        <begin position="138"/>
        <end position="156"/>
    </location>
</feature>
<evidence type="ECO:0000256" key="1">
    <source>
        <dbReference type="SAM" id="Coils"/>
    </source>
</evidence>
<dbReference type="InterPro" id="IPR001202">
    <property type="entry name" value="WW_dom"/>
</dbReference>
<proteinExistence type="predicted"/>
<feature type="compositionally biased region" description="Basic residues" evidence="2">
    <location>
        <begin position="1139"/>
        <end position="1154"/>
    </location>
</feature>
<evidence type="ECO:0000313" key="4">
    <source>
        <dbReference type="EMBL" id="SCU70327.1"/>
    </source>
</evidence>
<dbReference type="EMBL" id="CZPT02001412">
    <property type="protein sequence ID" value="SCU70327.1"/>
    <property type="molecule type" value="Genomic_DNA"/>
</dbReference>
<feature type="compositionally biased region" description="Basic and acidic residues" evidence="2">
    <location>
        <begin position="395"/>
        <end position="437"/>
    </location>
</feature>
<dbReference type="PROSITE" id="PS01159">
    <property type="entry name" value="WW_DOMAIN_1"/>
    <property type="match status" value="1"/>
</dbReference>
<keyword evidence="1" id="KW-0175">Coiled coil</keyword>
<comment type="caution">
    <text evidence="4">The sequence shown here is derived from an EMBL/GenBank/DDBJ whole genome shotgun (WGS) entry which is preliminary data.</text>
</comment>
<feature type="region of interest" description="Disordered" evidence="2">
    <location>
        <begin position="467"/>
        <end position="565"/>
    </location>
</feature>
<keyword evidence="5" id="KW-1185">Reference proteome</keyword>
<feature type="compositionally biased region" description="Polar residues" evidence="2">
    <location>
        <begin position="439"/>
        <end position="448"/>
    </location>
</feature>
<feature type="compositionally biased region" description="Gly residues" evidence="2">
    <location>
        <begin position="252"/>
        <end position="262"/>
    </location>
</feature>
<dbReference type="AlphaFoldDB" id="A0A1G4ID75"/>
<gene>
    <name evidence="4" type="ORF">TEOVI_000190000</name>
</gene>
<dbReference type="VEuPathDB" id="TriTrypDB:TEOVI_000190000"/>
<feature type="coiled-coil region" evidence="1">
    <location>
        <begin position="305"/>
        <end position="368"/>
    </location>
</feature>
<feature type="compositionally biased region" description="Basic and acidic residues" evidence="2">
    <location>
        <begin position="515"/>
        <end position="530"/>
    </location>
</feature>
<feature type="region of interest" description="Disordered" evidence="2">
    <location>
        <begin position="138"/>
        <end position="177"/>
    </location>
</feature>
<dbReference type="PROSITE" id="PS50020">
    <property type="entry name" value="WW_DOMAIN_2"/>
    <property type="match status" value="1"/>
</dbReference>
<evidence type="ECO:0000313" key="5">
    <source>
        <dbReference type="Proteomes" id="UP000195570"/>
    </source>
</evidence>
<accession>A0A1G4ID75</accession>
<feature type="coiled-coil region" evidence="1">
    <location>
        <begin position="1020"/>
        <end position="1047"/>
    </location>
</feature>
<dbReference type="SUPFAM" id="SSF51045">
    <property type="entry name" value="WW domain"/>
    <property type="match status" value="1"/>
</dbReference>
<dbReference type="Gene3D" id="3.30.1470.10">
    <property type="entry name" value="Photosystem I PsaD, reaction center subunit II"/>
    <property type="match status" value="1"/>
</dbReference>
<reference evidence="4" key="1">
    <citation type="submission" date="2016-09" db="EMBL/GenBank/DDBJ databases">
        <authorList>
            <person name="Hebert L."/>
            <person name="Moumen B."/>
        </authorList>
    </citation>
    <scope>NUCLEOTIDE SEQUENCE [LARGE SCALE GENOMIC DNA]</scope>
    <source>
        <strain evidence="4">OVI</strain>
    </source>
</reference>
<dbReference type="SMART" id="SM00456">
    <property type="entry name" value="WW"/>
    <property type="match status" value="1"/>
</dbReference>
<protein>
    <submittedName>
        <fullName evidence="4">WW domain containing protein, putative</fullName>
    </submittedName>
</protein>